<dbReference type="Pfam" id="PF01361">
    <property type="entry name" value="Tautomerase"/>
    <property type="match status" value="1"/>
</dbReference>
<dbReference type="RefSeq" id="WP_043751406.1">
    <property type="nucleotide sequence ID" value="NZ_AQQX01000007.1"/>
</dbReference>
<dbReference type="InterPro" id="IPR032710">
    <property type="entry name" value="NTF2-like_dom_sf"/>
</dbReference>
<reference evidence="4 5" key="1">
    <citation type="journal article" date="2015" name="Antonie Van Leeuwenhoek">
        <title>Pseudooceanicola atlanticus gen. nov. sp. nov., isolated from surface seawater of the Atlantic Ocean and reclassification of Oceanicola batsensis, Oceanicola marinus, Oceanicola nitratireducens, Oceanicola nanhaiensis, Oceanicola antarcticus and Oceanicola flagellatus, as Pseudooceanicola batsensis comb. nov., Pseudooceanicola marinus comb. nov., Pseudooceanicola nitratireducens comb. nov., Pseudooceanicola nanhaiensis comb. nov., Pseudooceanicola antarcticus comb. nov., and Pseudooceanicola flagellatus comb. nov.</title>
        <authorList>
            <person name="Lai Q."/>
            <person name="Li G."/>
            <person name="Liu X."/>
            <person name="Du Y."/>
            <person name="Sun F."/>
            <person name="Shao Z."/>
        </authorList>
    </citation>
    <scope>NUCLEOTIDE SEQUENCE [LARGE SCALE GENOMIC DNA]</scope>
    <source>
        <strain evidence="4 5">22II-s11g</strain>
    </source>
</reference>
<reference evidence="6 7" key="2">
    <citation type="journal article" date="2025" name="Biochemistry">
        <title>Beyond the beta-alpha-beta Fold: Characterization of a SnoaL Domain in the Tautomerase Superfamily.</title>
        <authorList>
            <person name="Melkonian T.R."/>
            <person name="Vuksanovic N."/>
            <person name="Person M.D."/>
            <person name="Chen T.Y."/>
            <person name="Chang W.C."/>
            <person name="Allen K.N."/>
            <person name="Whitman C.P."/>
        </authorList>
    </citation>
    <scope>X-RAY CRYSTALLOGRAPHY (1.97 ANGSTROMS) OF 2-187</scope>
</reference>
<feature type="domain" description="SnoaL-like" evidence="3">
    <location>
        <begin position="71"/>
        <end position="172"/>
    </location>
</feature>
<dbReference type="AlphaFoldDB" id="A0A0A0EFB9"/>
<dbReference type="InterPro" id="IPR037401">
    <property type="entry name" value="SnoaL-like"/>
</dbReference>
<accession>A0A0A0EFB9</accession>
<evidence type="ECO:0007829" key="7">
    <source>
        <dbReference type="PDB" id="9MUP"/>
    </source>
</evidence>
<dbReference type="OrthoDB" id="8635217at2"/>
<comment type="caution">
    <text evidence="4">The sequence shown here is derived from an EMBL/GenBank/DDBJ whole genome shotgun (WGS) entry which is preliminary data.</text>
</comment>
<dbReference type="InterPro" id="IPR004370">
    <property type="entry name" value="4-OT-like_dom"/>
</dbReference>
<evidence type="ECO:0000259" key="3">
    <source>
        <dbReference type="Pfam" id="PF12680"/>
    </source>
</evidence>
<proteinExistence type="evidence at protein level"/>
<keyword evidence="1" id="KW-0413">Isomerase</keyword>
<evidence type="ECO:0000313" key="4">
    <source>
        <dbReference type="EMBL" id="KGM47857.1"/>
    </source>
</evidence>
<dbReference type="SMR" id="A0A0A0EFB9"/>
<sequence length="187" mass="21144">MPIVEIHLLEGYSDAEKERLGRSLTAAVQTVVPAPPEAITVMMHEMQAADYMRGATRRTPAPALPDAAATVRDFLDTMEARDLDKARTFLTDDFVMTFPTGRRMTDLSDLVEWSATRYRFVTKTYDRFDTAATLDGPVVYCFGTLRGEWPDGTPFDNVRFIDRFALRDGKLAVQDVWNDLEAMRPRG</sequence>
<dbReference type="Proteomes" id="UP000030004">
    <property type="component" value="Unassembled WGS sequence"/>
</dbReference>
<dbReference type="InterPro" id="IPR014347">
    <property type="entry name" value="Tautomerase/MIF_sf"/>
</dbReference>
<dbReference type="Gene3D" id="3.10.450.50">
    <property type="match status" value="1"/>
</dbReference>
<keyword evidence="6 7" id="KW-0002">3D-structure</keyword>
<organism evidence="4 5">
    <name type="scientific">Pseudooceanicola atlanticus</name>
    <dbReference type="NCBI Taxonomy" id="1461694"/>
    <lineage>
        <taxon>Bacteria</taxon>
        <taxon>Pseudomonadati</taxon>
        <taxon>Pseudomonadota</taxon>
        <taxon>Alphaproteobacteria</taxon>
        <taxon>Rhodobacterales</taxon>
        <taxon>Paracoccaceae</taxon>
        <taxon>Pseudooceanicola</taxon>
    </lineage>
</organism>
<gene>
    <name evidence="4" type="ORF">ATO9_16250</name>
</gene>
<evidence type="ECO:0007829" key="6">
    <source>
        <dbReference type="PDB" id="9MUA"/>
    </source>
</evidence>
<evidence type="ECO:0000313" key="5">
    <source>
        <dbReference type="Proteomes" id="UP000030004"/>
    </source>
</evidence>
<dbReference type="STRING" id="1461694.ATO9_16250"/>
<dbReference type="EMBL" id="AQQX01000007">
    <property type="protein sequence ID" value="KGM47857.1"/>
    <property type="molecule type" value="Genomic_DNA"/>
</dbReference>
<feature type="domain" description="4-oxalocrotonate tautomerase-like" evidence="2">
    <location>
        <begin position="2"/>
        <end position="54"/>
    </location>
</feature>
<dbReference type="PDB" id="9MUP">
    <property type="method" value="X-ray"/>
    <property type="resolution" value="2.27 A"/>
    <property type="chains" value="A=2-187"/>
</dbReference>
<name>A0A0A0EFB9_9RHOB</name>
<keyword evidence="5" id="KW-1185">Reference proteome</keyword>
<dbReference type="SUPFAM" id="SSF54427">
    <property type="entry name" value="NTF2-like"/>
    <property type="match status" value="1"/>
</dbReference>
<dbReference type="SUPFAM" id="SSF55331">
    <property type="entry name" value="Tautomerase/MIF"/>
    <property type="match status" value="1"/>
</dbReference>
<evidence type="ECO:0000259" key="2">
    <source>
        <dbReference type="Pfam" id="PF01361"/>
    </source>
</evidence>
<dbReference type="Gene3D" id="3.30.429.10">
    <property type="entry name" value="Macrophage Migration Inhibitory Factor"/>
    <property type="match status" value="1"/>
</dbReference>
<dbReference type="PDB" id="9MUA">
    <property type="method" value="X-ray"/>
    <property type="resolution" value="1.97 A"/>
    <property type="chains" value="A/B/C/D/E/F=2-187"/>
</dbReference>
<evidence type="ECO:0000256" key="1">
    <source>
        <dbReference type="ARBA" id="ARBA00023235"/>
    </source>
</evidence>
<dbReference type="eggNOG" id="COG1942">
    <property type="taxonomic scope" value="Bacteria"/>
</dbReference>
<protein>
    <submittedName>
        <fullName evidence="4">Tautomerase</fullName>
    </submittedName>
</protein>
<dbReference type="GO" id="GO:0016853">
    <property type="term" value="F:isomerase activity"/>
    <property type="evidence" value="ECO:0007669"/>
    <property type="project" value="UniProtKB-KW"/>
</dbReference>
<dbReference type="Pfam" id="PF12680">
    <property type="entry name" value="SnoaL_2"/>
    <property type="match status" value="1"/>
</dbReference>